<dbReference type="AlphaFoldDB" id="A0A1W1DZ93"/>
<dbReference type="EMBL" id="FPHY01000144">
    <property type="protein sequence ID" value="SFV87050.1"/>
    <property type="molecule type" value="Genomic_DNA"/>
</dbReference>
<proteinExistence type="predicted"/>
<accession>A0A1W1DZ93</accession>
<reference evidence="2" key="1">
    <citation type="submission" date="2016-10" db="EMBL/GenBank/DDBJ databases">
        <authorList>
            <person name="de Groot N.N."/>
        </authorList>
    </citation>
    <scope>NUCLEOTIDE SEQUENCE</scope>
</reference>
<sequence>MRYTKQDALFTKAEINFLKTLEKIVVNPNIAIFGKVRIADIITPAKKTNTKEWWRLFRKISQKHVDYVLCNKSDYSVICVIELNDSSHNTAKAKLRDSFVRKAYQSANIELIEVKAKRYYNADKVKAHFSEKVQETLRLG</sequence>
<name>A0A1W1DZ93_9ZZZZ</name>
<organism evidence="2">
    <name type="scientific">hydrothermal vent metagenome</name>
    <dbReference type="NCBI Taxonomy" id="652676"/>
    <lineage>
        <taxon>unclassified sequences</taxon>
        <taxon>metagenomes</taxon>
        <taxon>ecological metagenomes</taxon>
    </lineage>
</organism>
<evidence type="ECO:0000259" key="1">
    <source>
        <dbReference type="Pfam" id="PF10881"/>
    </source>
</evidence>
<evidence type="ECO:0000313" key="2">
    <source>
        <dbReference type="EMBL" id="SFV87050.1"/>
    </source>
</evidence>
<dbReference type="InterPro" id="IPR024402">
    <property type="entry name" value="DUF2726"/>
</dbReference>
<protein>
    <submittedName>
        <fullName evidence="2">Potential queD like</fullName>
    </submittedName>
</protein>
<gene>
    <name evidence="2" type="ORF">MNB_SUP05-SYMBIONT-4-640</name>
</gene>
<dbReference type="Pfam" id="PF10881">
    <property type="entry name" value="DUF2726"/>
    <property type="match status" value="1"/>
</dbReference>
<feature type="domain" description="DUF2726" evidence="1">
    <location>
        <begin position="8"/>
        <end position="131"/>
    </location>
</feature>